<feature type="transmembrane region" description="Helical" evidence="1">
    <location>
        <begin position="372"/>
        <end position="390"/>
    </location>
</feature>
<accession>A0A6M4IJS4</accession>
<organism evidence="3 4">
    <name type="scientific">Gemmatimonas groenlandica</name>
    <dbReference type="NCBI Taxonomy" id="2732249"/>
    <lineage>
        <taxon>Bacteria</taxon>
        <taxon>Pseudomonadati</taxon>
        <taxon>Gemmatimonadota</taxon>
        <taxon>Gemmatimonadia</taxon>
        <taxon>Gemmatimonadales</taxon>
        <taxon>Gemmatimonadaceae</taxon>
        <taxon>Gemmatimonas</taxon>
    </lineage>
</organism>
<keyword evidence="3" id="KW-0808">Transferase</keyword>
<evidence type="ECO:0000313" key="3">
    <source>
        <dbReference type="EMBL" id="QJR34099.1"/>
    </source>
</evidence>
<feature type="transmembrane region" description="Helical" evidence="1">
    <location>
        <begin position="342"/>
        <end position="360"/>
    </location>
</feature>
<reference evidence="3 4" key="1">
    <citation type="submission" date="2020-05" db="EMBL/GenBank/DDBJ databases">
        <title>Complete genome sequence of Gemmatimonas greenlandica TET16.</title>
        <authorList>
            <person name="Zeng Y."/>
        </authorList>
    </citation>
    <scope>NUCLEOTIDE SEQUENCE [LARGE SCALE GENOMIC DNA]</scope>
    <source>
        <strain evidence="3 4">TET16</strain>
    </source>
</reference>
<dbReference type="InterPro" id="IPR029044">
    <property type="entry name" value="Nucleotide-diphossugar_trans"/>
</dbReference>
<evidence type="ECO:0000313" key="4">
    <source>
        <dbReference type="Proteomes" id="UP000500938"/>
    </source>
</evidence>
<evidence type="ECO:0000256" key="1">
    <source>
        <dbReference type="SAM" id="Phobius"/>
    </source>
</evidence>
<dbReference type="GO" id="GO:0016740">
    <property type="term" value="F:transferase activity"/>
    <property type="evidence" value="ECO:0007669"/>
    <property type="project" value="UniProtKB-KW"/>
</dbReference>
<feature type="transmembrane region" description="Helical" evidence="1">
    <location>
        <begin position="306"/>
        <end position="330"/>
    </location>
</feature>
<sequence>MLSFLPGLSPISLLGAAAVAIAATPWVAAPFVLAARLRTTPSLDDIDVQALTAAPTPRVSIVLPARNEAVHIAACIRSIRASTWPDLELIVVDDHSTDGTGVLAREAAADDSRVKIVNAPDLPAGWFGKQWACQSGAAYATGSLLLFTDADTRHAPELVGRMVRMRERRDAELLSVAGHQEMGTVWERAVQPSVFTLILTRYGGAEAMERATDRRDVVANGQCFMLSRRVYDAIGGHEPVRGFVAEDVMMAQAIQARGDRVSLALGIRQLSTRMYDGLASLMKGWGKNMYAGGRHAMWWGAVGQRLYPLFLLSFPLGVLMPFVTLTWCVLAMATGGTASTALLLWSGASSAAVLTSFAAANRINGDPMRRALLAPLGGAIVLAICVSAIARGNNVRWKDRGYVSQ</sequence>
<dbReference type="AlphaFoldDB" id="A0A6M4IJS4"/>
<keyword evidence="1" id="KW-0472">Membrane</keyword>
<dbReference type="Pfam" id="PF00535">
    <property type="entry name" value="Glycos_transf_2"/>
    <property type="match status" value="1"/>
</dbReference>
<name>A0A6M4IJS4_9BACT</name>
<feature type="domain" description="Glycosyltransferase 2-like" evidence="2">
    <location>
        <begin position="60"/>
        <end position="233"/>
    </location>
</feature>
<dbReference type="InterPro" id="IPR001173">
    <property type="entry name" value="Glyco_trans_2-like"/>
</dbReference>
<proteinExistence type="predicted"/>
<keyword evidence="1" id="KW-0812">Transmembrane</keyword>
<dbReference type="Gene3D" id="3.90.550.10">
    <property type="entry name" value="Spore Coat Polysaccharide Biosynthesis Protein SpsA, Chain A"/>
    <property type="match status" value="1"/>
</dbReference>
<dbReference type="Proteomes" id="UP000500938">
    <property type="component" value="Chromosome"/>
</dbReference>
<gene>
    <name evidence="3" type="ORF">HKW67_00510</name>
</gene>
<evidence type="ECO:0000259" key="2">
    <source>
        <dbReference type="Pfam" id="PF00535"/>
    </source>
</evidence>
<protein>
    <submittedName>
        <fullName evidence="3">Glycosyltransferase</fullName>
    </submittedName>
</protein>
<dbReference type="KEGG" id="ggr:HKW67_00510"/>
<dbReference type="EMBL" id="CP053085">
    <property type="protein sequence ID" value="QJR34099.1"/>
    <property type="molecule type" value="Genomic_DNA"/>
</dbReference>
<dbReference type="PANTHER" id="PTHR43646:SF3">
    <property type="entry name" value="SLR1566 PROTEIN"/>
    <property type="match status" value="1"/>
</dbReference>
<dbReference type="PANTHER" id="PTHR43646">
    <property type="entry name" value="GLYCOSYLTRANSFERASE"/>
    <property type="match status" value="1"/>
</dbReference>
<keyword evidence="4" id="KW-1185">Reference proteome</keyword>
<dbReference type="RefSeq" id="WP_171223525.1">
    <property type="nucleotide sequence ID" value="NZ_CP053085.1"/>
</dbReference>
<dbReference type="CDD" id="cd04179">
    <property type="entry name" value="DPM_DPG-synthase_like"/>
    <property type="match status" value="1"/>
</dbReference>
<keyword evidence="1" id="KW-1133">Transmembrane helix</keyword>
<dbReference type="SUPFAM" id="SSF53448">
    <property type="entry name" value="Nucleotide-diphospho-sugar transferases"/>
    <property type="match status" value="1"/>
</dbReference>